<sequence>MRALVTGATGFAGSHLMEALRQSEDVEAHGTSLSQPERDNIHHTDLTDYDSVVALLDELRPDTIYHLAAFASVALSLKTPVEAVTSTLAMQINLYQACLALGLKPRMLVVSSGQIYGMASASQLPLAETTPLDFSNPYSVAKAGQENLVSMYGKMGLESVIARPFNHFGPGQRPGYLIADLTKQIAELERDGGETLRVGNLSSKRDFTDVRDIVRAYMLLAEKGKAGEAYNVCTGRSRSGQEILDLLLEISPQKIRTEQDPERMRPADIPDLRGDATKIQLDTGWTPRIPLEQTLSDTLGYWRGQV</sequence>
<comment type="caution">
    <text evidence="2">The sequence shown here is derived from an EMBL/GenBank/DDBJ whole genome shotgun (WGS) entry which is preliminary data.</text>
</comment>
<dbReference type="EMBL" id="BONH01000015">
    <property type="protein sequence ID" value="GIF98394.1"/>
    <property type="molecule type" value="Genomic_DNA"/>
</dbReference>
<dbReference type="Pfam" id="PF16363">
    <property type="entry name" value="GDP_Man_Dehyd"/>
    <property type="match status" value="1"/>
</dbReference>
<dbReference type="InterPro" id="IPR036291">
    <property type="entry name" value="NAD(P)-bd_dom_sf"/>
</dbReference>
<dbReference type="AlphaFoldDB" id="A0A8J3KNA7"/>
<dbReference type="PANTHER" id="PTHR43000">
    <property type="entry name" value="DTDP-D-GLUCOSE 4,6-DEHYDRATASE-RELATED"/>
    <property type="match status" value="1"/>
</dbReference>
<evidence type="ECO:0000313" key="2">
    <source>
        <dbReference type="EMBL" id="GIF98394.1"/>
    </source>
</evidence>
<dbReference type="SUPFAM" id="SSF51735">
    <property type="entry name" value="NAD(P)-binding Rossmann-fold domains"/>
    <property type="match status" value="1"/>
</dbReference>
<dbReference type="Gene3D" id="3.40.50.720">
    <property type="entry name" value="NAD(P)-binding Rossmann-like Domain"/>
    <property type="match status" value="1"/>
</dbReference>
<dbReference type="InterPro" id="IPR016040">
    <property type="entry name" value="NAD(P)-bd_dom"/>
</dbReference>
<reference evidence="2 3" key="1">
    <citation type="submission" date="2021-01" db="EMBL/GenBank/DDBJ databases">
        <title>Whole genome shotgun sequence of Catellatospora citrea NBRC 14495.</title>
        <authorList>
            <person name="Komaki H."/>
            <person name="Tamura T."/>
        </authorList>
    </citation>
    <scope>NUCLEOTIDE SEQUENCE [LARGE SCALE GENOMIC DNA]</scope>
    <source>
        <strain evidence="2 3">NBRC 14495</strain>
    </source>
</reference>
<evidence type="ECO:0000259" key="1">
    <source>
        <dbReference type="Pfam" id="PF16363"/>
    </source>
</evidence>
<proteinExistence type="predicted"/>
<feature type="domain" description="NAD(P)-binding" evidence="1">
    <location>
        <begin position="4"/>
        <end position="297"/>
    </location>
</feature>
<keyword evidence="3" id="KW-1185">Reference proteome</keyword>
<organism evidence="2 3">
    <name type="scientific">Catellatospora citrea</name>
    <dbReference type="NCBI Taxonomy" id="53366"/>
    <lineage>
        <taxon>Bacteria</taxon>
        <taxon>Bacillati</taxon>
        <taxon>Actinomycetota</taxon>
        <taxon>Actinomycetes</taxon>
        <taxon>Micromonosporales</taxon>
        <taxon>Micromonosporaceae</taxon>
        <taxon>Catellatospora</taxon>
    </lineage>
</organism>
<accession>A0A8J3KNA7</accession>
<protein>
    <submittedName>
        <fullName evidence="2">GDP-mannose 4,6-dehydratase</fullName>
    </submittedName>
</protein>
<name>A0A8J3KNA7_9ACTN</name>
<dbReference type="Proteomes" id="UP000659904">
    <property type="component" value="Unassembled WGS sequence"/>
</dbReference>
<dbReference type="Gene3D" id="3.90.25.10">
    <property type="entry name" value="UDP-galactose 4-epimerase, domain 1"/>
    <property type="match status" value="1"/>
</dbReference>
<evidence type="ECO:0000313" key="3">
    <source>
        <dbReference type="Proteomes" id="UP000659904"/>
    </source>
</evidence>
<gene>
    <name evidence="2" type="ORF">Cci01nite_34880</name>
</gene>
<dbReference type="RefSeq" id="WP_120316884.1">
    <property type="nucleotide sequence ID" value="NZ_BONH01000015.1"/>
</dbReference>